<name>A0AAN6XTC1_9PEZI</name>
<feature type="transmembrane region" description="Helical" evidence="1">
    <location>
        <begin position="19"/>
        <end position="43"/>
    </location>
</feature>
<evidence type="ECO:0000313" key="2">
    <source>
        <dbReference type="EMBL" id="KAK4206339.1"/>
    </source>
</evidence>
<keyword evidence="1" id="KW-0472">Membrane</keyword>
<gene>
    <name evidence="2" type="ORF">QBC37DRAFT_243988</name>
</gene>
<keyword evidence="1" id="KW-0812">Transmembrane</keyword>
<feature type="transmembrane region" description="Helical" evidence="1">
    <location>
        <begin position="73"/>
        <end position="93"/>
    </location>
</feature>
<reference evidence="2" key="1">
    <citation type="journal article" date="2023" name="Mol. Phylogenet. Evol.">
        <title>Genome-scale phylogeny and comparative genomics of the fungal order Sordariales.</title>
        <authorList>
            <person name="Hensen N."/>
            <person name="Bonometti L."/>
            <person name="Westerberg I."/>
            <person name="Brannstrom I.O."/>
            <person name="Guillou S."/>
            <person name="Cros-Aarteil S."/>
            <person name="Calhoun S."/>
            <person name="Haridas S."/>
            <person name="Kuo A."/>
            <person name="Mondo S."/>
            <person name="Pangilinan J."/>
            <person name="Riley R."/>
            <person name="LaButti K."/>
            <person name="Andreopoulos B."/>
            <person name="Lipzen A."/>
            <person name="Chen C."/>
            <person name="Yan M."/>
            <person name="Daum C."/>
            <person name="Ng V."/>
            <person name="Clum A."/>
            <person name="Steindorff A."/>
            <person name="Ohm R.A."/>
            <person name="Martin F."/>
            <person name="Silar P."/>
            <person name="Natvig D.O."/>
            <person name="Lalanne C."/>
            <person name="Gautier V."/>
            <person name="Ament-Velasquez S.L."/>
            <person name="Kruys A."/>
            <person name="Hutchinson M.I."/>
            <person name="Powell A.J."/>
            <person name="Barry K."/>
            <person name="Miller A.N."/>
            <person name="Grigoriev I.V."/>
            <person name="Debuchy R."/>
            <person name="Gladieux P."/>
            <person name="Hiltunen Thoren M."/>
            <person name="Johannesson H."/>
        </authorList>
    </citation>
    <scope>NUCLEOTIDE SEQUENCE</scope>
    <source>
        <strain evidence="2">PSN293</strain>
    </source>
</reference>
<sequence>EVCSPEYCRSLAWQGNPDLAGVGAFTSLVMGVGFSSLFALAIVSERLLRLFYKSKDDKAQNSFQQAIRTSFGVFWDSAFLFNMSVTIAAVVSIKQDSSPYNLEFTLLSALISWAM</sequence>
<keyword evidence="1" id="KW-1133">Transmembrane helix</keyword>
<keyword evidence="3" id="KW-1185">Reference proteome</keyword>
<proteinExistence type="predicted"/>
<protein>
    <submittedName>
        <fullName evidence="2">Uncharacterized protein</fullName>
    </submittedName>
</protein>
<comment type="caution">
    <text evidence="2">The sequence shown here is derived from an EMBL/GenBank/DDBJ whole genome shotgun (WGS) entry which is preliminary data.</text>
</comment>
<reference evidence="2" key="2">
    <citation type="submission" date="2023-05" db="EMBL/GenBank/DDBJ databases">
        <authorList>
            <consortium name="Lawrence Berkeley National Laboratory"/>
            <person name="Steindorff A."/>
            <person name="Hensen N."/>
            <person name="Bonometti L."/>
            <person name="Westerberg I."/>
            <person name="Brannstrom I.O."/>
            <person name="Guillou S."/>
            <person name="Cros-Aarteil S."/>
            <person name="Calhoun S."/>
            <person name="Haridas S."/>
            <person name="Kuo A."/>
            <person name="Mondo S."/>
            <person name="Pangilinan J."/>
            <person name="Riley R."/>
            <person name="Labutti K."/>
            <person name="Andreopoulos B."/>
            <person name="Lipzen A."/>
            <person name="Chen C."/>
            <person name="Yanf M."/>
            <person name="Daum C."/>
            <person name="Ng V."/>
            <person name="Clum A."/>
            <person name="Ohm R."/>
            <person name="Martin F."/>
            <person name="Silar P."/>
            <person name="Natvig D."/>
            <person name="Lalanne C."/>
            <person name="Gautier V."/>
            <person name="Ament-Velasquez S.L."/>
            <person name="Kruys A."/>
            <person name="Hutchinson M.I."/>
            <person name="Powell A.J."/>
            <person name="Barry K."/>
            <person name="Miller A.N."/>
            <person name="Grigoriev I.V."/>
            <person name="Debuchy R."/>
            <person name="Gladieux P."/>
            <person name="Thoren M.H."/>
            <person name="Johannesson H."/>
        </authorList>
    </citation>
    <scope>NUCLEOTIDE SEQUENCE</scope>
    <source>
        <strain evidence="2">PSN293</strain>
    </source>
</reference>
<evidence type="ECO:0000313" key="3">
    <source>
        <dbReference type="Proteomes" id="UP001301769"/>
    </source>
</evidence>
<dbReference type="EMBL" id="MU858437">
    <property type="protein sequence ID" value="KAK4206339.1"/>
    <property type="molecule type" value="Genomic_DNA"/>
</dbReference>
<feature type="non-terminal residue" evidence="2">
    <location>
        <position position="1"/>
    </location>
</feature>
<evidence type="ECO:0000256" key="1">
    <source>
        <dbReference type="SAM" id="Phobius"/>
    </source>
</evidence>
<dbReference type="AlphaFoldDB" id="A0AAN6XTC1"/>
<organism evidence="2 3">
    <name type="scientific">Rhypophila decipiens</name>
    <dbReference type="NCBI Taxonomy" id="261697"/>
    <lineage>
        <taxon>Eukaryota</taxon>
        <taxon>Fungi</taxon>
        <taxon>Dikarya</taxon>
        <taxon>Ascomycota</taxon>
        <taxon>Pezizomycotina</taxon>
        <taxon>Sordariomycetes</taxon>
        <taxon>Sordariomycetidae</taxon>
        <taxon>Sordariales</taxon>
        <taxon>Naviculisporaceae</taxon>
        <taxon>Rhypophila</taxon>
    </lineage>
</organism>
<accession>A0AAN6XTC1</accession>
<feature type="non-terminal residue" evidence="2">
    <location>
        <position position="115"/>
    </location>
</feature>
<dbReference type="Proteomes" id="UP001301769">
    <property type="component" value="Unassembled WGS sequence"/>
</dbReference>